<evidence type="ECO:0000313" key="1">
    <source>
        <dbReference type="EMBL" id="RFA06695.1"/>
    </source>
</evidence>
<comment type="caution">
    <text evidence="1">The sequence shown here is derived from an EMBL/GenBank/DDBJ whole genome shotgun (WGS) entry which is preliminary data.</text>
</comment>
<dbReference type="EMBL" id="NBXA01000053">
    <property type="protein sequence ID" value="RFA06695.1"/>
    <property type="molecule type" value="Genomic_DNA"/>
</dbReference>
<accession>A0A3E0VAP2</accession>
<reference evidence="1 2" key="1">
    <citation type="submission" date="2017-04" db="EMBL/GenBank/DDBJ databases">
        <title>Comparative genome analysis of Subtercola boreus.</title>
        <authorList>
            <person name="Cho Y.-J."/>
            <person name="Cho A."/>
            <person name="Kim O.-S."/>
            <person name="Lee J.-I."/>
        </authorList>
    </citation>
    <scope>NUCLEOTIDE SEQUENCE [LARGE SCALE GENOMIC DNA]</scope>
    <source>
        <strain evidence="1 2">P27444</strain>
    </source>
</reference>
<gene>
    <name evidence="1" type="ORF">B7R21_18715</name>
</gene>
<proteinExistence type="predicted"/>
<organism evidence="1 2">
    <name type="scientific">Subtercola boreus</name>
    <dbReference type="NCBI Taxonomy" id="120213"/>
    <lineage>
        <taxon>Bacteria</taxon>
        <taxon>Bacillati</taxon>
        <taxon>Actinomycetota</taxon>
        <taxon>Actinomycetes</taxon>
        <taxon>Micrococcales</taxon>
        <taxon>Microbacteriaceae</taxon>
        <taxon>Subtercola</taxon>
    </lineage>
</organism>
<name>A0A3E0VAP2_9MICO</name>
<dbReference type="InterPro" id="IPR040701">
    <property type="entry name" value="Bact_RF_family2"/>
</dbReference>
<dbReference type="AlphaFoldDB" id="A0A3E0VAP2"/>
<dbReference type="Pfam" id="PF18844">
    <property type="entry name" value="baeRF_family2"/>
    <property type="match status" value="1"/>
</dbReference>
<sequence length="356" mass="37885">MNTGGSFSRVLAGFPVDLVEAARPGPRARSITRALEAAGSPASDVTLIEGILAEHAEDREQVPRFLLVRDGKLVIDEFLFGNDMHSDEAGYDRLPNLIPLIVQRQSMVPYVVLEASAGGGRIRTFLSGREHSDSDERMIGEAEHLHEAKGGGLSHRPHAHHTEEIWKRNASELAQAVNELIVRNRVHLLVVTGDPHVVDLVAAALTAPAKAILVTLGSDTLAAGASDEQLDELVSTSLARLRRTHQEDVISRAAMQEGVDNSGTDHRLQPLVHALQQATVDTLLLDLEALGTHTLLALDGPPWIAAVPSETFGTAIVESAPAAEALTRAAIATGAEVTVVEHGTLPDHAAAALIRG</sequence>
<evidence type="ECO:0000313" key="2">
    <source>
        <dbReference type="Proteomes" id="UP000256709"/>
    </source>
</evidence>
<protein>
    <submittedName>
        <fullName evidence="1">Uncharacterized protein</fullName>
    </submittedName>
</protein>
<dbReference type="Proteomes" id="UP000256709">
    <property type="component" value="Unassembled WGS sequence"/>
</dbReference>